<dbReference type="Gene3D" id="3.90.1340.10">
    <property type="entry name" value="Phage tail collar domain"/>
    <property type="match status" value="1"/>
</dbReference>
<protein>
    <submittedName>
        <fullName evidence="2">Phage tail protein</fullName>
    </submittedName>
</protein>
<dbReference type="EMBL" id="JABBGI010000012">
    <property type="protein sequence ID" value="NML70260.1"/>
    <property type="molecule type" value="Genomic_DNA"/>
</dbReference>
<evidence type="ECO:0000313" key="3">
    <source>
        <dbReference type="Proteomes" id="UP000544054"/>
    </source>
</evidence>
<evidence type="ECO:0000259" key="1">
    <source>
        <dbReference type="Pfam" id="PF07484"/>
    </source>
</evidence>
<dbReference type="SUPFAM" id="SSF88874">
    <property type="entry name" value="Receptor-binding domain of short tail fibre protein gp12"/>
    <property type="match status" value="1"/>
</dbReference>
<sequence>MEEIMGTIKLFAGNFAPKGFLLCNGALLSIAQNSALFAIIGTTYGGDGQNTFALPNLNGRYPIGSGNSNTGQSYQLGEMSGSPQTTLLSVNLPSFSSQLKVSNTNATSSSPSSSSSIAITGTGTGRDFAAVPSFVDAAPNAMIHPSTVTFIGQNQPINNMSPYLGLNYIICVEGIFPSRP</sequence>
<dbReference type="Proteomes" id="UP000544054">
    <property type="component" value="Unassembled WGS sequence"/>
</dbReference>
<name>A0A7Y0FS10_9FLAO</name>
<dbReference type="InterPro" id="IPR037053">
    <property type="entry name" value="Phage_tail_collar_dom_sf"/>
</dbReference>
<dbReference type="AlphaFoldDB" id="A0A7Y0FS10"/>
<comment type="caution">
    <text evidence="2">The sequence shown here is derived from an EMBL/GenBank/DDBJ whole genome shotgun (WGS) entry which is preliminary data.</text>
</comment>
<dbReference type="InterPro" id="IPR011083">
    <property type="entry name" value="Phage_tail_collar_dom"/>
</dbReference>
<proteinExistence type="predicted"/>
<keyword evidence="3" id="KW-1185">Reference proteome</keyword>
<accession>A0A7Y0FS10</accession>
<evidence type="ECO:0000313" key="2">
    <source>
        <dbReference type="EMBL" id="NML70260.1"/>
    </source>
</evidence>
<feature type="domain" description="Phage tail collar" evidence="1">
    <location>
        <begin position="6"/>
        <end position="62"/>
    </location>
</feature>
<gene>
    <name evidence="2" type="ORF">HHL23_10670</name>
</gene>
<organism evidence="2 3">
    <name type="scientific">Chryseobacterium antibioticum</name>
    <dbReference type="NCBI Taxonomy" id="2728847"/>
    <lineage>
        <taxon>Bacteria</taxon>
        <taxon>Pseudomonadati</taxon>
        <taxon>Bacteroidota</taxon>
        <taxon>Flavobacteriia</taxon>
        <taxon>Flavobacteriales</taxon>
        <taxon>Weeksellaceae</taxon>
        <taxon>Chryseobacterium group</taxon>
        <taxon>Chryseobacterium</taxon>
    </lineage>
</organism>
<dbReference type="Pfam" id="PF07484">
    <property type="entry name" value="Collar"/>
    <property type="match status" value="1"/>
</dbReference>
<reference evidence="2 3" key="1">
    <citation type="submission" date="2020-04" db="EMBL/GenBank/DDBJ databases">
        <title>Chryseobacterium sp. RP-3-3 sp. nov., isolated from Jeju soil.</title>
        <authorList>
            <person name="Dahal R.H."/>
        </authorList>
    </citation>
    <scope>NUCLEOTIDE SEQUENCE [LARGE SCALE GENOMIC DNA]</scope>
    <source>
        <strain evidence="2 3">RP-3-3</strain>
    </source>
</reference>
<dbReference type="RefSeq" id="WP_169234795.1">
    <property type="nucleotide sequence ID" value="NZ_JABBGI010000012.1"/>
</dbReference>